<organism evidence="3 4">
    <name type="scientific">Naegleria fowleri</name>
    <name type="common">Brain eating amoeba</name>
    <dbReference type="NCBI Taxonomy" id="5763"/>
    <lineage>
        <taxon>Eukaryota</taxon>
        <taxon>Discoba</taxon>
        <taxon>Heterolobosea</taxon>
        <taxon>Tetramitia</taxon>
        <taxon>Eutetramitia</taxon>
        <taxon>Vahlkampfiidae</taxon>
        <taxon>Naegleria</taxon>
    </lineage>
</organism>
<dbReference type="OMA" id="PMINAWI"/>
<dbReference type="Proteomes" id="UP000444721">
    <property type="component" value="Unassembled WGS sequence"/>
</dbReference>
<evidence type="ECO:0000313" key="3">
    <source>
        <dbReference type="EMBL" id="KAF0971903.1"/>
    </source>
</evidence>
<dbReference type="OrthoDB" id="10438007at2759"/>
<keyword evidence="4" id="KW-1185">Reference proteome</keyword>
<dbReference type="VEuPathDB" id="AmoebaDB:NF0050420"/>
<evidence type="ECO:0000313" key="4">
    <source>
        <dbReference type="Proteomes" id="UP000444721"/>
    </source>
</evidence>
<feature type="compositionally biased region" description="Low complexity" evidence="1">
    <location>
        <begin position="231"/>
        <end position="247"/>
    </location>
</feature>
<dbReference type="AlphaFoldDB" id="A0A6A5AUK2"/>
<dbReference type="EMBL" id="VFQX01000072">
    <property type="protein sequence ID" value="KAF0971903.1"/>
    <property type="molecule type" value="Genomic_DNA"/>
</dbReference>
<protein>
    <submittedName>
        <fullName evidence="3">Uncharacterized protein</fullName>
    </submittedName>
</protein>
<feature type="transmembrane region" description="Helical" evidence="2">
    <location>
        <begin position="194"/>
        <end position="215"/>
    </location>
</feature>
<dbReference type="RefSeq" id="XP_044556619.1">
    <property type="nucleotide sequence ID" value="XM_044713574.1"/>
</dbReference>
<sequence>MQTRKKATNTQQPPMINAWISIPSWKRLLVFFGIYLLVLGVLKTVEYFSEGLQKIEGSLDLRSSGYSSDPPEIEVFELIEKMGSEGRTSHLIMQFIDQFLFVPIYCVVHCYVWLKIGEGLFSPLMYILVALTALVDTAENLSIIVLLLTYPFLSGVVNVKELAGSTRPLSTFPTSQMILKALARGLHYFTPYKFMLIGLFFLTMLVMTILSHIMVQASEEEEEKQSAGDNKASSTTATTISTLKISSNTTTSSLPTDPKKNKKKTQ</sequence>
<feature type="transmembrane region" description="Helical" evidence="2">
    <location>
        <begin position="91"/>
        <end position="114"/>
    </location>
</feature>
<keyword evidence="2" id="KW-0472">Membrane</keyword>
<comment type="caution">
    <text evidence="3">The sequence shown here is derived from an EMBL/GenBank/DDBJ whole genome shotgun (WGS) entry which is preliminary data.</text>
</comment>
<evidence type="ECO:0000256" key="2">
    <source>
        <dbReference type="SAM" id="Phobius"/>
    </source>
</evidence>
<feature type="transmembrane region" description="Helical" evidence="2">
    <location>
        <begin position="126"/>
        <end position="153"/>
    </location>
</feature>
<feature type="transmembrane region" description="Helical" evidence="2">
    <location>
        <begin position="28"/>
        <end position="45"/>
    </location>
</feature>
<evidence type="ECO:0000256" key="1">
    <source>
        <dbReference type="SAM" id="MobiDB-lite"/>
    </source>
</evidence>
<name>A0A6A5AUK2_NAEFO</name>
<dbReference type="VEuPathDB" id="AmoebaDB:NfTy_086740"/>
<keyword evidence="2" id="KW-0812">Transmembrane</keyword>
<dbReference type="GeneID" id="68116815"/>
<dbReference type="VEuPathDB" id="AmoebaDB:FDP41_009599"/>
<gene>
    <name evidence="3" type="ORF">FDP41_009599</name>
</gene>
<proteinExistence type="predicted"/>
<feature type="region of interest" description="Disordered" evidence="1">
    <location>
        <begin position="221"/>
        <end position="266"/>
    </location>
</feature>
<accession>A0A6A5AUK2</accession>
<keyword evidence="2" id="KW-1133">Transmembrane helix</keyword>
<reference evidence="3 4" key="1">
    <citation type="journal article" date="2019" name="Sci. Rep.">
        <title>Nanopore sequencing improves the draft genome of the human pathogenic amoeba Naegleria fowleri.</title>
        <authorList>
            <person name="Liechti N."/>
            <person name="Schurch N."/>
            <person name="Bruggmann R."/>
            <person name="Wittwer M."/>
        </authorList>
    </citation>
    <scope>NUCLEOTIDE SEQUENCE [LARGE SCALE GENOMIC DNA]</scope>
    <source>
        <strain evidence="3 4">ATCC 30894</strain>
    </source>
</reference>